<dbReference type="Proteomes" id="UP000189703">
    <property type="component" value="Unplaced"/>
</dbReference>
<feature type="region of interest" description="Disordered" evidence="1">
    <location>
        <begin position="1"/>
        <end position="20"/>
    </location>
</feature>
<feature type="compositionally biased region" description="Polar residues" evidence="1">
    <location>
        <begin position="799"/>
        <end position="813"/>
    </location>
</feature>
<dbReference type="OMA" id="NHRIPSR"/>
<feature type="region of interest" description="Disordered" evidence="1">
    <location>
        <begin position="1202"/>
        <end position="1222"/>
    </location>
</feature>
<feature type="region of interest" description="Disordered" evidence="1">
    <location>
        <begin position="775"/>
        <end position="813"/>
    </location>
</feature>
<evidence type="ECO:0000313" key="3">
    <source>
        <dbReference type="RefSeq" id="XP_010253874.1"/>
    </source>
</evidence>
<organism evidence="2 3">
    <name type="scientific">Nelumbo nucifera</name>
    <name type="common">Sacred lotus</name>
    <dbReference type="NCBI Taxonomy" id="4432"/>
    <lineage>
        <taxon>Eukaryota</taxon>
        <taxon>Viridiplantae</taxon>
        <taxon>Streptophyta</taxon>
        <taxon>Embryophyta</taxon>
        <taxon>Tracheophyta</taxon>
        <taxon>Spermatophyta</taxon>
        <taxon>Magnoliopsida</taxon>
        <taxon>Proteales</taxon>
        <taxon>Nelumbonaceae</taxon>
        <taxon>Nelumbo</taxon>
    </lineage>
</organism>
<dbReference type="GeneID" id="104595029"/>
<dbReference type="eggNOG" id="ENOG502QS0K">
    <property type="taxonomic scope" value="Eukaryota"/>
</dbReference>
<dbReference type="KEGG" id="nnu:104595029"/>
<feature type="compositionally biased region" description="Low complexity" evidence="1">
    <location>
        <begin position="1135"/>
        <end position="1144"/>
    </location>
</feature>
<dbReference type="PANTHER" id="PTHR34536:SF4">
    <property type="entry name" value="BTZ DOMAIN-CONTAINING PROTEIN"/>
    <property type="match status" value="1"/>
</dbReference>
<feature type="compositionally biased region" description="Basic and acidic residues" evidence="1">
    <location>
        <begin position="1202"/>
        <end position="1212"/>
    </location>
</feature>
<feature type="compositionally biased region" description="Low complexity" evidence="1">
    <location>
        <begin position="36"/>
        <end position="50"/>
    </location>
</feature>
<evidence type="ECO:0000256" key="1">
    <source>
        <dbReference type="SAM" id="MobiDB-lite"/>
    </source>
</evidence>
<proteinExistence type="predicted"/>
<dbReference type="PANTHER" id="PTHR34536">
    <property type="entry name" value="DENTIN SIALOPHOSPHOPROTEIN-LIKE PROTEIN"/>
    <property type="match status" value="1"/>
</dbReference>
<feature type="region of interest" description="Disordered" evidence="1">
    <location>
        <begin position="641"/>
        <end position="665"/>
    </location>
</feature>
<protein>
    <submittedName>
        <fullName evidence="3 4">Uncharacterized protein LOC104595029 isoform X1</fullName>
    </submittedName>
</protein>
<feature type="compositionally biased region" description="Basic and acidic residues" evidence="1">
    <location>
        <begin position="1"/>
        <end position="11"/>
    </location>
</feature>
<feature type="region of interest" description="Disordered" evidence="1">
    <location>
        <begin position="1012"/>
        <end position="1043"/>
    </location>
</feature>
<feature type="compositionally biased region" description="Basic and acidic residues" evidence="1">
    <location>
        <begin position="686"/>
        <end position="699"/>
    </location>
</feature>
<feature type="compositionally biased region" description="Basic and acidic residues" evidence="1">
    <location>
        <begin position="1099"/>
        <end position="1109"/>
    </location>
</feature>
<dbReference type="RefSeq" id="XP_010253875.1">
    <property type="nucleotide sequence ID" value="XM_010255573.2"/>
</dbReference>
<dbReference type="RefSeq" id="XP_010253874.1">
    <property type="nucleotide sequence ID" value="XM_010255572.2"/>
</dbReference>
<feature type="region of interest" description="Disordered" evidence="1">
    <location>
        <begin position="1088"/>
        <end position="1159"/>
    </location>
</feature>
<name>A0A1U7ZKZ7_NELNU</name>
<gene>
    <name evidence="3 4" type="primary">LOC104595029</name>
</gene>
<feature type="region of interest" description="Disordered" evidence="1">
    <location>
        <begin position="868"/>
        <end position="894"/>
    </location>
</feature>
<accession>A0A1U7ZKZ7</accession>
<feature type="region of interest" description="Disordered" evidence="1">
    <location>
        <begin position="36"/>
        <end position="69"/>
    </location>
</feature>
<dbReference type="OrthoDB" id="758862at2759"/>
<feature type="region of interest" description="Disordered" evidence="1">
    <location>
        <begin position="686"/>
        <end position="716"/>
    </location>
</feature>
<sequence>MPVSGHEERGVKLLAQNSSDSAAVVPIKKRRFLLVPPSSPSSQALSSQSVEPNLPEKEQSDSTLVFSSSNASDTVLSTISSNSNPEKSSPNVFNAKEVCGISHTNTISSLKTEGNSSERNVNLVPSNAYTPGLSIPEQNLLLSSGSRSAVESKDGSMVAENSLFQENTKLQLVENEGFAPQIREHINDKGEYGVENKVKFLIVPGNIELSLVPKKHSVSALACQTSRGSCEKQGRLDSCFLNLALSKGKSSFQSESNDTELKIGCTPVLANRSHWDLNTMMDTWEVSTSSEVIGDIDASHATSLHDVSTVLKEMINSEGSTNPTFQKYDLDVNENKSKLSSRTISFRQQHEIQNLRLHLSTSGPESSLCQEHPYTSAKVDFKEAGPSLISSGTLVSPASGSNMISCRSVKSEPFDDSNKRELRAVEGSSSKLYYGIVKPEPVEGYNQGPLKSLSISNMQLIGQRFVKSEPVHEGHHDNLNAVEGSSSQLEIPTDTSGMPMSGHLENSACTLVTPTCTEKLPITGEVSNNSEVPTCTKGMPYNVDVTQKTCDNYKRMPSHTVPNSVVPDGNESKVANVMLDAPNKEVDLNNADTVSSTLKPLDEHCVVSHRNNEIAESDEERINIPADMEEEESYDIDYESDGNHAAGCVMDEDKQHSGEDDDYEDGEVREPLLLNAVEDNACEEKEADHVEYGKSDNRDANVSGYLDDRGVNTSSNVKEGDVKVEDLSESKNAHCSRPCDNNLVNEKSDQDIHQSALLQKPLTVLVPSTELSKKRHVKIVRRKPPDHSRGGGGPRSQEIKITSNQGLSSGQETSAGVAQVDMDVQHENAKVTGTAEMSNIIFPKVESSGLGDDAVKDVDNRGTRGRIITLVGGSSGSSSSKTRSIPGRVSPSQIEREQHTDVVLLGDKLHPWGCRDASCMDRPRKFEQVRNQDQPVRYPGSGFMHGRGRVDSQVDNLRGDWDSGREFVAERYNCSSGFRYTRPKNAATTAAAKLENSGYIVAPDGTILGGGRGGRKSLNNELPNFRHPLSRRRSPRGREGHVSHGVQMVRRPPRDISPDRCIRGSGSEFVGLRHREKLVRGLPDDVMDPIFSRSQSQYERGDSFVRGERGFSPLQRGPLHIPQIHSKSPPRSRSHSPDPWSSPRGRSDGFNGHPSLSHWRSPIYRTDRVQSYRRPFFSEDMVGRRPCSPPFIPPISNDLREMGSATEHDHPRSFKLRSPSGRIMPQGMRRFDMFEPCERTENDDYFGGPMHSERFNDIGGDGCMDERRKCSERRGPVRSFRPLYDDADIDNFRYDVEDTPRPFRFCPETESEFHGRGNLREREFDRRIKSTVGNTPSTRCVEEQEDNYGHCDRRWSDTCFNDVEMKRRRY</sequence>
<reference evidence="3 4" key="1">
    <citation type="submission" date="2025-04" db="UniProtKB">
        <authorList>
            <consortium name="RefSeq"/>
        </authorList>
    </citation>
    <scope>IDENTIFICATION</scope>
</reference>
<keyword evidence="2" id="KW-1185">Reference proteome</keyword>
<evidence type="ECO:0000313" key="4">
    <source>
        <dbReference type="RefSeq" id="XP_010253875.1"/>
    </source>
</evidence>
<evidence type="ECO:0000313" key="2">
    <source>
        <dbReference type="Proteomes" id="UP000189703"/>
    </source>
</evidence>